<dbReference type="PANTHER" id="PTHR33376:SF4">
    <property type="entry name" value="SIALIC ACID-BINDING PERIPLASMIC PROTEIN SIAP"/>
    <property type="match status" value="1"/>
</dbReference>
<dbReference type="InterPro" id="IPR038404">
    <property type="entry name" value="TRAP_DctP_sf"/>
</dbReference>
<evidence type="ECO:0000256" key="1">
    <source>
        <dbReference type="ARBA" id="ARBA00004418"/>
    </source>
</evidence>
<protein>
    <submittedName>
        <fullName evidence="7">TRAP transporter substrate-binding protein</fullName>
    </submittedName>
</protein>
<dbReference type="NCBIfam" id="NF037995">
    <property type="entry name" value="TRAP_S1"/>
    <property type="match status" value="1"/>
</dbReference>
<evidence type="ECO:0000256" key="3">
    <source>
        <dbReference type="ARBA" id="ARBA00022448"/>
    </source>
</evidence>
<accession>A0ABY2XB18</accession>
<feature type="chain" id="PRO_5047508046" evidence="6">
    <location>
        <begin position="23"/>
        <end position="329"/>
    </location>
</feature>
<reference evidence="7 8" key="1">
    <citation type="submission" date="2019-05" db="EMBL/GenBank/DDBJ databases">
        <title>Marivita sp. nov. isolated from sea sediment.</title>
        <authorList>
            <person name="Kim W."/>
        </authorList>
    </citation>
    <scope>NUCLEOTIDE SEQUENCE [LARGE SCALE GENOMIC DNA]</scope>
    <source>
        <strain evidence="7 8">CAU 1492</strain>
    </source>
</reference>
<dbReference type="Proteomes" id="UP001191082">
    <property type="component" value="Unassembled WGS sequence"/>
</dbReference>
<comment type="subcellular location">
    <subcellularLocation>
        <location evidence="1">Periplasm</location>
    </subcellularLocation>
</comment>
<keyword evidence="4 6" id="KW-0732">Signal</keyword>
<comment type="caution">
    <text evidence="7">The sequence shown here is derived from an EMBL/GenBank/DDBJ whole genome shotgun (WGS) entry which is preliminary data.</text>
</comment>
<keyword evidence="3" id="KW-0813">Transport</keyword>
<organism evidence="7 8">
    <name type="scientific">Arenibacterium halophilum</name>
    <dbReference type="NCBI Taxonomy" id="2583821"/>
    <lineage>
        <taxon>Bacteria</taxon>
        <taxon>Pseudomonadati</taxon>
        <taxon>Pseudomonadota</taxon>
        <taxon>Alphaproteobacteria</taxon>
        <taxon>Rhodobacterales</taxon>
        <taxon>Paracoccaceae</taxon>
        <taxon>Arenibacterium</taxon>
    </lineage>
</organism>
<dbReference type="Pfam" id="PF03480">
    <property type="entry name" value="DctP"/>
    <property type="match status" value="1"/>
</dbReference>
<evidence type="ECO:0000256" key="4">
    <source>
        <dbReference type="ARBA" id="ARBA00022729"/>
    </source>
</evidence>
<keyword evidence="5" id="KW-0574">Periplasm</keyword>
<feature type="signal peptide" evidence="6">
    <location>
        <begin position="1"/>
        <end position="22"/>
    </location>
</feature>
<sequence length="329" mass="35471">MKHVKRLAASILALTVTVTAGHAETVLKLGHVSSPENVYHKGALRFAEKVSELTDGAVTIDALCCAQLGNDVAQAKTVQLGAQDLAIVSSNNLAQFDPKIDIFSLPALFQDIPSAQKAVFGPVGDEIFENFMKTTGMRVIYTTAWGSRAVINNKVAVKTPADMDGLLLRSPGSPVMNATYKAFGANPTPVAFAELFTALQQKTVDGADMSPCDVLTLKYYEVQNHLTTTNLFTGFGMVIMNERKFQSLSESEQEAILAAGREAGEYSWGLTAQCDLDGIAKAKEVGMEVVMLEPDERAVFFDAARGVWDEFADRVGGRDLIDRLVAASQ</sequence>
<keyword evidence="8" id="KW-1185">Reference proteome</keyword>
<dbReference type="InterPro" id="IPR004682">
    <property type="entry name" value="TRAP_DctP"/>
</dbReference>
<name>A0ABY2XB18_9RHOB</name>
<gene>
    <name evidence="7" type="ORF">FGK64_10385</name>
</gene>
<dbReference type="CDD" id="cd13603">
    <property type="entry name" value="PBP2_TRAP_Siap_TeaA_like"/>
    <property type="match status" value="1"/>
</dbReference>
<comment type="similarity">
    <text evidence="2">Belongs to the bacterial solute-binding protein 7 family.</text>
</comment>
<dbReference type="Gene3D" id="3.40.190.170">
    <property type="entry name" value="Bacterial extracellular solute-binding protein, family 7"/>
    <property type="match status" value="1"/>
</dbReference>
<dbReference type="InterPro" id="IPR018389">
    <property type="entry name" value="DctP_fam"/>
</dbReference>
<dbReference type="RefSeq" id="WP_138863720.1">
    <property type="nucleotide sequence ID" value="NZ_VCPC01000002.1"/>
</dbReference>
<dbReference type="EMBL" id="VCPC01000002">
    <property type="protein sequence ID" value="TMV13164.1"/>
    <property type="molecule type" value="Genomic_DNA"/>
</dbReference>
<evidence type="ECO:0000313" key="8">
    <source>
        <dbReference type="Proteomes" id="UP001191082"/>
    </source>
</evidence>
<dbReference type="PANTHER" id="PTHR33376">
    <property type="match status" value="1"/>
</dbReference>
<evidence type="ECO:0000256" key="2">
    <source>
        <dbReference type="ARBA" id="ARBA00009023"/>
    </source>
</evidence>
<dbReference type="NCBIfam" id="TIGR00787">
    <property type="entry name" value="dctP"/>
    <property type="match status" value="1"/>
</dbReference>
<evidence type="ECO:0000256" key="5">
    <source>
        <dbReference type="ARBA" id="ARBA00022764"/>
    </source>
</evidence>
<dbReference type="PIRSF" id="PIRSF006470">
    <property type="entry name" value="DctB"/>
    <property type="match status" value="1"/>
</dbReference>
<evidence type="ECO:0000313" key="7">
    <source>
        <dbReference type="EMBL" id="TMV13164.1"/>
    </source>
</evidence>
<proteinExistence type="inferred from homology"/>
<evidence type="ECO:0000256" key="6">
    <source>
        <dbReference type="SAM" id="SignalP"/>
    </source>
</evidence>